<keyword evidence="2 5" id="KW-0533">Nickel</keyword>
<feature type="binding site" evidence="5">
    <location>
        <position position="73"/>
    </location>
    <ligand>
        <name>Zn(2+)</name>
        <dbReference type="ChEBI" id="CHEBI:29105"/>
    </ligand>
</feature>
<dbReference type="Proteomes" id="UP000176087">
    <property type="component" value="Unassembled WGS sequence"/>
</dbReference>
<dbReference type="PANTHER" id="PTHR34535">
    <property type="entry name" value="HYDROGENASE MATURATION FACTOR HYPA"/>
    <property type="match status" value="1"/>
</dbReference>
<evidence type="ECO:0000256" key="1">
    <source>
        <dbReference type="ARBA" id="ARBA00010748"/>
    </source>
</evidence>
<dbReference type="RefSeq" id="WP_070012382.1">
    <property type="nucleotide sequence ID" value="NZ_LJGS01000042.1"/>
</dbReference>
<name>A0A1E7JUN2_9ACTN</name>
<feature type="binding site" evidence="5">
    <location>
        <position position="90"/>
    </location>
    <ligand>
        <name>Zn(2+)</name>
        <dbReference type="ChEBI" id="CHEBI:29105"/>
    </ligand>
</feature>
<keyword evidence="4 5" id="KW-0862">Zinc</keyword>
<dbReference type="Gene3D" id="3.30.2320.80">
    <property type="match status" value="1"/>
</dbReference>
<dbReference type="EMBL" id="LJGT01000036">
    <property type="protein sequence ID" value="OEU93686.1"/>
    <property type="molecule type" value="Genomic_DNA"/>
</dbReference>
<sequence length="133" mass="13653">MHEMSIAVAMVEQVTETPAADGCQAVSAVRLRLGELAGVVAGSLRFCFSLACAGTVLEGAELLIEHVPGRARCEPCGAEWATGMPPQLCCPQCEGGKAELVSGRELQITGLRHADGADGGGAAHHASVQVKES</sequence>
<evidence type="ECO:0000313" key="6">
    <source>
        <dbReference type="EMBL" id="OEU93686.1"/>
    </source>
</evidence>
<reference evidence="6 7" key="1">
    <citation type="journal article" date="2016" name="Front. Microbiol.">
        <title>Comparative Genomics Analysis of Streptomyces Species Reveals Their Adaptation to the Marine Environment and Their Diversity at the Genomic Level.</title>
        <authorList>
            <person name="Tian X."/>
            <person name="Zhang Z."/>
            <person name="Yang T."/>
            <person name="Chen M."/>
            <person name="Li J."/>
            <person name="Chen F."/>
            <person name="Yang J."/>
            <person name="Li W."/>
            <person name="Zhang B."/>
            <person name="Zhang Z."/>
            <person name="Wu J."/>
            <person name="Zhang C."/>
            <person name="Long L."/>
            <person name="Xiao J."/>
        </authorList>
    </citation>
    <scope>NUCLEOTIDE SEQUENCE [LARGE SCALE GENOMIC DNA]</scope>
    <source>
        <strain evidence="6 7">SCSIO 10390</strain>
    </source>
</reference>
<evidence type="ECO:0000256" key="3">
    <source>
        <dbReference type="ARBA" id="ARBA00022723"/>
    </source>
</evidence>
<dbReference type="PROSITE" id="PS01249">
    <property type="entry name" value="HYPA"/>
    <property type="match status" value="1"/>
</dbReference>
<dbReference type="NCBIfam" id="TIGR00100">
    <property type="entry name" value="hypA"/>
    <property type="match status" value="1"/>
</dbReference>
<organism evidence="6 7">
    <name type="scientific">Streptomyces abyssalis</name>
    <dbReference type="NCBI Taxonomy" id="933944"/>
    <lineage>
        <taxon>Bacteria</taxon>
        <taxon>Bacillati</taxon>
        <taxon>Actinomycetota</taxon>
        <taxon>Actinomycetes</taxon>
        <taxon>Kitasatosporales</taxon>
        <taxon>Streptomycetaceae</taxon>
        <taxon>Streptomyces</taxon>
    </lineage>
</organism>
<dbReference type="PANTHER" id="PTHR34535:SF3">
    <property type="entry name" value="HYDROGENASE MATURATION FACTOR HYPA"/>
    <property type="match status" value="1"/>
</dbReference>
<feature type="binding site" evidence="5">
    <location>
        <position position="93"/>
    </location>
    <ligand>
        <name>Zn(2+)</name>
        <dbReference type="ChEBI" id="CHEBI:29105"/>
    </ligand>
</feature>
<dbReference type="InterPro" id="IPR000688">
    <property type="entry name" value="HypA/HybF"/>
</dbReference>
<dbReference type="GO" id="GO:0016151">
    <property type="term" value="F:nickel cation binding"/>
    <property type="evidence" value="ECO:0007669"/>
    <property type="project" value="UniProtKB-UniRule"/>
</dbReference>
<dbReference type="PIRSF" id="PIRSF004761">
    <property type="entry name" value="Hydrgn_mat_HypA"/>
    <property type="match status" value="1"/>
</dbReference>
<protein>
    <recommendedName>
        <fullName evidence="5">Hydrogenase maturation factor HypA</fullName>
    </recommendedName>
</protein>
<keyword evidence="7" id="KW-1185">Reference proteome</keyword>
<accession>A0A1E7JUN2</accession>
<dbReference type="PATRIC" id="fig|933944.5.peg.2363"/>
<evidence type="ECO:0000256" key="2">
    <source>
        <dbReference type="ARBA" id="ARBA00022596"/>
    </source>
</evidence>
<evidence type="ECO:0000313" key="7">
    <source>
        <dbReference type="Proteomes" id="UP000176087"/>
    </source>
</evidence>
<keyword evidence="3 5" id="KW-0479">Metal-binding</keyword>
<evidence type="ECO:0000256" key="5">
    <source>
        <dbReference type="HAMAP-Rule" id="MF_00213"/>
    </source>
</evidence>
<dbReference type="InterPro" id="IPR020538">
    <property type="entry name" value="Hydgase_Ni_incorp_HypA/HybF_CS"/>
</dbReference>
<comment type="caution">
    <text evidence="6">The sequence shown here is derived from an EMBL/GenBank/DDBJ whole genome shotgun (WGS) entry which is preliminary data.</text>
</comment>
<comment type="function">
    <text evidence="5">Involved in the maturation of [NiFe] hydrogenases. Required for nickel insertion into the metal center of the hydrogenase.</text>
</comment>
<feature type="binding site" evidence="5">
    <location>
        <position position="2"/>
    </location>
    <ligand>
        <name>Ni(2+)</name>
        <dbReference type="ChEBI" id="CHEBI:49786"/>
    </ligand>
</feature>
<dbReference type="OrthoDB" id="288014at2"/>
<dbReference type="GO" id="GO:0051604">
    <property type="term" value="P:protein maturation"/>
    <property type="evidence" value="ECO:0007669"/>
    <property type="project" value="InterPro"/>
</dbReference>
<feature type="binding site" evidence="5">
    <location>
        <position position="76"/>
    </location>
    <ligand>
        <name>Zn(2+)</name>
        <dbReference type="ChEBI" id="CHEBI:29105"/>
    </ligand>
</feature>
<dbReference type="HAMAP" id="MF_00213">
    <property type="entry name" value="HypA_HybF"/>
    <property type="match status" value="1"/>
</dbReference>
<dbReference type="GO" id="GO:0008270">
    <property type="term" value="F:zinc ion binding"/>
    <property type="evidence" value="ECO:0007669"/>
    <property type="project" value="UniProtKB-UniRule"/>
</dbReference>
<dbReference type="Pfam" id="PF01155">
    <property type="entry name" value="HypA"/>
    <property type="match status" value="1"/>
</dbReference>
<dbReference type="AlphaFoldDB" id="A0A1E7JUN2"/>
<gene>
    <name evidence="5" type="primary">hypA</name>
    <name evidence="6" type="ORF">AN215_02620</name>
</gene>
<dbReference type="STRING" id="933944.AN215_02620"/>
<evidence type="ECO:0000256" key="4">
    <source>
        <dbReference type="ARBA" id="ARBA00022833"/>
    </source>
</evidence>
<comment type="similarity">
    <text evidence="1 5">Belongs to the HypA/HybF family.</text>
</comment>
<proteinExistence type="inferred from homology"/>